<dbReference type="OrthoDB" id="10254945at2759"/>
<reference evidence="3" key="3">
    <citation type="submission" date="2025-04" db="UniProtKB">
        <authorList>
            <consortium name="RefSeq"/>
        </authorList>
    </citation>
    <scope>IDENTIFICATION</scope>
    <source>
        <strain evidence="3">CBS 304.34</strain>
    </source>
</reference>
<evidence type="ECO:0000313" key="3">
    <source>
        <dbReference type="RefSeq" id="XP_033575974.1"/>
    </source>
</evidence>
<dbReference type="AlphaFoldDB" id="A0A6A6YJP1"/>
<dbReference type="RefSeq" id="XP_033575974.1">
    <property type="nucleotide sequence ID" value="XM_033725631.1"/>
</dbReference>
<accession>A0A6A6YJP1</accession>
<reference evidence="3" key="2">
    <citation type="submission" date="2020-04" db="EMBL/GenBank/DDBJ databases">
        <authorList>
            <consortium name="NCBI Genome Project"/>
        </authorList>
    </citation>
    <scope>NUCLEOTIDE SEQUENCE</scope>
    <source>
        <strain evidence="3">CBS 304.34</strain>
    </source>
</reference>
<organism evidence="1">
    <name type="scientific">Mytilinidion resinicola</name>
    <dbReference type="NCBI Taxonomy" id="574789"/>
    <lineage>
        <taxon>Eukaryota</taxon>
        <taxon>Fungi</taxon>
        <taxon>Dikarya</taxon>
        <taxon>Ascomycota</taxon>
        <taxon>Pezizomycotina</taxon>
        <taxon>Dothideomycetes</taxon>
        <taxon>Pleosporomycetidae</taxon>
        <taxon>Mytilinidiales</taxon>
        <taxon>Mytilinidiaceae</taxon>
        <taxon>Mytilinidion</taxon>
    </lineage>
</organism>
<dbReference type="EMBL" id="MU003702">
    <property type="protein sequence ID" value="KAF2809010.1"/>
    <property type="molecule type" value="Genomic_DNA"/>
</dbReference>
<evidence type="ECO:0000313" key="2">
    <source>
        <dbReference type="Proteomes" id="UP000504636"/>
    </source>
</evidence>
<protein>
    <submittedName>
        <fullName evidence="1 3">Uncharacterized protein</fullName>
    </submittedName>
</protein>
<keyword evidence="2" id="KW-1185">Reference proteome</keyword>
<dbReference type="Proteomes" id="UP000504636">
    <property type="component" value="Unplaced"/>
</dbReference>
<gene>
    <name evidence="1 3" type="ORF">BDZ99DRAFT_521478</name>
</gene>
<reference evidence="1 3" key="1">
    <citation type="journal article" date="2020" name="Stud. Mycol.">
        <title>101 Dothideomycetes genomes: a test case for predicting lifestyles and emergence of pathogens.</title>
        <authorList>
            <person name="Haridas S."/>
            <person name="Albert R."/>
            <person name="Binder M."/>
            <person name="Bloem J."/>
            <person name="Labutti K."/>
            <person name="Salamov A."/>
            <person name="Andreopoulos B."/>
            <person name="Baker S."/>
            <person name="Barry K."/>
            <person name="Bills G."/>
            <person name="Bluhm B."/>
            <person name="Cannon C."/>
            <person name="Castanera R."/>
            <person name="Culley D."/>
            <person name="Daum C."/>
            <person name="Ezra D."/>
            <person name="Gonzalez J."/>
            <person name="Henrissat B."/>
            <person name="Kuo A."/>
            <person name="Liang C."/>
            <person name="Lipzen A."/>
            <person name="Lutzoni F."/>
            <person name="Magnuson J."/>
            <person name="Mondo S."/>
            <person name="Nolan M."/>
            <person name="Ohm R."/>
            <person name="Pangilinan J."/>
            <person name="Park H.-J."/>
            <person name="Ramirez L."/>
            <person name="Alfaro M."/>
            <person name="Sun H."/>
            <person name="Tritt A."/>
            <person name="Yoshinaga Y."/>
            <person name="Zwiers L.-H."/>
            <person name="Turgeon B."/>
            <person name="Goodwin S."/>
            <person name="Spatafora J."/>
            <person name="Crous P."/>
            <person name="Grigoriev I."/>
        </authorList>
    </citation>
    <scope>NUCLEOTIDE SEQUENCE</scope>
    <source>
        <strain evidence="1 3">CBS 304.34</strain>
    </source>
</reference>
<dbReference type="GeneID" id="54466524"/>
<proteinExistence type="predicted"/>
<name>A0A6A6YJP1_9PEZI</name>
<evidence type="ECO:0000313" key="1">
    <source>
        <dbReference type="EMBL" id="KAF2809010.1"/>
    </source>
</evidence>
<sequence>MPLIRGNHAIHRILAAQISDIEATWDQNYPEEAGIWEDMCEGGANQHFSSVVRILKGEIRRYWDALENPQSVPGVLLDVETENIGPDPRIDDISTPMVCDSMNMERSDSQTCVICYDRYTNDHPTTSRHVVLIQAPVFGKLQTEASMEFQGPVHLNEEGESKPDASISNIGEDWNAVIEGALERLQWVDIEPLPKDELLDGDIHPMYRLSRWSLGVDESSLNEPTLRYLDSNKYAKDRGMVWANMRVVLRLATHWITHDEFLGFWVRLLCQSVGPDADIDENSPGINEKVRDVFSKMATRTHLTFGTHFNNDSVSPWSLPWGCTLRHPEALRFMWHTTGENLQKLKGPVEVTRRNSDTNYCAPVIALHACFRHFFYRSRDEFARLPAADSLRKQFKAAIVLVHETAHAFFQIARGRPDEEPLVFPTDIAAEVGYSFEQYIFKGQIHVAGRWCQNKTRLTMIPWADRYSRSCRSVFISPTWAQTWFRKSTWEEGTFFTLSRSGQLRPGFLLQDPVLEGLEIKDDALDEQANEITNCVILEHGKKISSHSYRGPPRPVGSFGHLRKPLSLPDGVDEEYLEVSGHIARHQDKDGWTGITLFENGRFITCLWEADPDGLVRNIFDPQIDKDFRTLDARWKAGEFEVPGLSASS</sequence>